<comment type="caution">
    <text evidence="1">The sequence shown here is derived from an EMBL/GenBank/DDBJ whole genome shotgun (WGS) entry which is preliminary data.</text>
</comment>
<evidence type="ECO:0000313" key="1">
    <source>
        <dbReference type="EMBL" id="MCZ9294541.1"/>
    </source>
</evidence>
<gene>
    <name evidence="1" type="ORF">L8U60_08590</name>
</gene>
<organism evidence="1 2">
    <name type="scientific">Corynebacterium meitnerae</name>
    <dbReference type="NCBI Taxonomy" id="2913498"/>
    <lineage>
        <taxon>Bacteria</taxon>
        <taxon>Bacillati</taxon>
        <taxon>Actinomycetota</taxon>
        <taxon>Actinomycetes</taxon>
        <taxon>Mycobacteriales</taxon>
        <taxon>Corynebacteriaceae</taxon>
        <taxon>Corynebacterium</taxon>
    </lineage>
</organism>
<evidence type="ECO:0000313" key="2">
    <source>
        <dbReference type="Proteomes" id="UP001146468"/>
    </source>
</evidence>
<proteinExistence type="predicted"/>
<dbReference type="AlphaFoldDB" id="A0A9X3LVI8"/>
<keyword evidence="2" id="KW-1185">Reference proteome</keyword>
<evidence type="ECO:0008006" key="3">
    <source>
        <dbReference type="Google" id="ProtNLM"/>
    </source>
</evidence>
<dbReference type="RefSeq" id="WP_269965963.1">
    <property type="nucleotide sequence ID" value="NZ_JAKMUS010000014.1"/>
</dbReference>
<reference evidence="1" key="1">
    <citation type="submission" date="2022-02" db="EMBL/GenBank/DDBJ databases">
        <title>Corynebacterium sp. from urogenital microbiome.</title>
        <authorList>
            <person name="Cappelli E.A."/>
            <person name="Ribeiro T.G."/>
            <person name="Peixe L."/>
        </authorList>
    </citation>
    <scope>NUCLEOTIDE SEQUENCE</scope>
    <source>
        <strain evidence="1">C8Ua_172</strain>
    </source>
</reference>
<protein>
    <recommendedName>
        <fullName evidence="3">Antitoxin</fullName>
    </recommendedName>
</protein>
<sequence length="106" mass="11471">MEALSITEANRRGISGLVRSAEAGPSVSLSRQGRIVAEIVSAQEIESLRKDRDDLADSLLALSRFITDTGKRTELDDAIADLGFNRTELEAELNLETALEKPGDSI</sequence>
<accession>A0A9X3LVI8</accession>
<dbReference type="EMBL" id="JAKMUS010000014">
    <property type="protein sequence ID" value="MCZ9294541.1"/>
    <property type="molecule type" value="Genomic_DNA"/>
</dbReference>
<name>A0A9X3LVI8_9CORY</name>
<dbReference type="Proteomes" id="UP001146468">
    <property type="component" value="Unassembled WGS sequence"/>
</dbReference>